<dbReference type="AlphaFoldDB" id="A0A2G8B2Z9"/>
<dbReference type="InterPro" id="IPR000030">
    <property type="entry name" value="PPE_dom"/>
</dbReference>
<protein>
    <submittedName>
        <fullName evidence="4">PPE family protein</fullName>
    </submittedName>
</protein>
<dbReference type="STRING" id="110505.ACT16_12480"/>
<evidence type="ECO:0000259" key="2">
    <source>
        <dbReference type="Pfam" id="PF00823"/>
    </source>
</evidence>
<feature type="domain" description="PPE-PPW subfamily C-terminal" evidence="3">
    <location>
        <begin position="460"/>
        <end position="507"/>
    </location>
</feature>
<proteinExistence type="inferred from homology"/>
<keyword evidence="5" id="KW-1185">Reference proteome</keyword>
<dbReference type="EMBL" id="AP024237">
    <property type="protein sequence ID" value="BCO36484.1"/>
    <property type="molecule type" value="Genomic_DNA"/>
</dbReference>
<dbReference type="RefSeq" id="WP_048891794.1">
    <property type="nucleotide sequence ID" value="NZ_AP024237.1"/>
</dbReference>
<dbReference type="GO" id="GO:0052572">
    <property type="term" value="P:response to host immune response"/>
    <property type="evidence" value="ECO:0007669"/>
    <property type="project" value="TreeGrafter"/>
</dbReference>
<accession>A0A2G8B2Z9</accession>
<dbReference type="OrthoDB" id="4753487at2"/>
<evidence type="ECO:0000256" key="1">
    <source>
        <dbReference type="ARBA" id="ARBA00010652"/>
    </source>
</evidence>
<sequence length="524" mass="52971">MTTPVWMALPPEVHSALISSGPGPGSMLAAASAWNTLSVEYASAAEELSALLAGVQADAWEGPTAESYAAAHMPFLAWLMQASADSVAAAAQLETVAAAYAAALAAMPTLAELAANHAIHAVLVATNFFGINTIPIALNEADYVRMWVQAAMTMATYQAVAAIALASTPQTSPAPQIQKSAGSTWAPTGPQPAESGFSTGLGDLLDSLADRLGLGPLVDEFGIDHIFQFLNNPVQFTEQLITKFLANPVAALANPASLIFDGDEVIAPFFLNLPPFYYLYPLAIAPAGAVGGVVGLAEPASLTQPVAEPSLTAPASEAAAPETLPVVASVPASTALVAGSATAPAPTTAPPTSVVAYSAPPSALSTSGVASFTPPYAVGPPGIGSDSGMGGSASASAKRKAAQPDTTAAVSVAAARERARVRRRRRAKLRGYGDEFMEMNVEVDPDWDAPPGETPVASTVASDQRAGPLGFAGAVRKGAVSETAGLTTLAGGEFGGGPSVPLVPGTWAGEHDRPNKAGAADDDL</sequence>
<dbReference type="Pfam" id="PF00823">
    <property type="entry name" value="PPE"/>
    <property type="match status" value="1"/>
</dbReference>
<dbReference type="PANTHER" id="PTHR46766:SF1">
    <property type="entry name" value="GLUTAMINE-RICH PROTEIN 2"/>
    <property type="match status" value="1"/>
</dbReference>
<organism evidence="4 5">
    <name type="scientific">Mycobacterium heckeshornense</name>
    <dbReference type="NCBI Taxonomy" id="110505"/>
    <lineage>
        <taxon>Bacteria</taxon>
        <taxon>Bacillati</taxon>
        <taxon>Actinomycetota</taxon>
        <taxon>Actinomycetes</taxon>
        <taxon>Mycobacteriales</taxon>
        <taxon>Mycobacteriaceae</taxon>
        <taxon>Mycobacterium</taxon>
    </lineage>
</organism>
<evidence type="ECO:0000313" key="4">
    <source>
        <dbReference type="EMBL" id="BCO36484.1"/>
    </source>
</evidence>
<dbReference type="PANTHER" id="PTHR46766">
    <property type="entry name" value="GLUTAMINE-RICH PROTEIN 2"/>
    <property type="match status" value="1"/>
</dbReference>
<dbReference type="InterPro" id="IPR043641">
    <property type="entry name" value="PPE-PPW_C"/>
</dbReference>
<evidence type="ECO:0000313" key="5">
    <source>
        <dbReference type="Proteomes" id="UP000595446"/>
    </source>
</evidence>
<dbReference type="InterPro" id="IPR038332">
    <property type="entry name" value="PPE_sf"/>
</dbReference>
<dbReference type="Proteomes" id="UP000595446">
    <property type="component" value="Chromosome"/>
</dbReference>
<dbReference type="SUPFAM" id="SSF140459">
    <property type="entry name" value="PE/PPE dimer-like"/>
    <property type="match status" value="1"/>
</dbReference>
<dbReference type="Pfam" id="PF18878">
    <property type="entry name" value="PPE-PPW"/>
    <property type="match status" value="1"/>
</dbReference>
<reference evidence="4 5" key="1">
    <citation type="submission" date="2020-12" db="EMBL/GenBank/DDBJ databases">
        <title>Complete genome sequence of Mycobacterium heckeshornense JCM 15655T, closely related to a pathogenic non-tuberculous mycobacterial species Mycobacterium xenopi.</title>
        <authorList>
            <person name="Yoshida M."/>
            <person name="Fukano H."/>
            <person name="Asakura T."/>
            <person name="Suzuki M."/>
            <person name="Hoshino Y."/>
        </authorList>
    </citation>
    <scope>NUCLEOTIDE SEQUENCE [LARGE SCALE GENOMIC DNA]</scope>
    <source>
        <strain evidence="4 5">JCM 15655</strain>
    </source>
</reference>
<feature type="domain" description="PPE" evidence="2">
    <location>
        <begin position="6"/>
        <end position="168"/>
    </location>
</feature>
<dbReference type="FunFam" id="1.20.1260.20:FF:000001">
    <property type="entry name" value="PPE family protein PPE41"/>
    <property type="match status" value="1"/>
</dbReference>
<comment type="similarity">
    <text evidence="1">Belongs to the mycobacterial PPE family.</text>
</comment>
<name>A0A2G8B2Z9_9MYCO</name>
<dbReference type="Gene3D" id="1.20.1260.20">
    <property type="entry name" value="PPE superfamily"/>
    <property type="match status" value="1"/>
</dbReference>
<gene>
    <name evidence="4" type="primary">PPE4_1</name>
    <name evidence="4" type="ORF">MHEC_29170</name>
</gene>
<evidence type="ECO:0000259" key="3">
    <source>
        <dbReference type="Pfam" id="PF18878"/>
    </source>
</evidence>